<dbReference type="FunFam" id="1.20.1250.20:FF:000196">
    <property type="entry name" value="MFS toxin efflux pump (AflT)"/>
    <property type="match status" value="1"/>
</dbReference>
<feature type="transmembrane region" description="Helical" evidence="5">
    <location>
        <begin position="378"/>
        <end position="397"/>
    </location>
</feature>
<proteinExistence type="predicted"/>
<dbReference type="Gene3D" id="1.20.1250.20">
    <property type="entry name" value="MFS general substrate transporter like domains"/>
    <property type="match status" value="1"/>
</dbReference>
<feature type="transmembrane region" description="Helical" evidence="5">
    <location>
        <begin position="352"/>
        <end position="371"/>
    </location>
</feature>
<dbReference type="Pfam" id="PF07690">
    <property type="entry name" value="MFS_1"/>
    <property type="match status" value="1"/>
</dbReference>
<name>A0A6A6WS46_9PLEO</name>
<dbReference type="CDD" id="cd17502">
    <property type="entry name" value="MFS_Azr1_MDR_like"/>
    <property type="match status" value="1"/>
</dbReference>
<evidence type="ECO:0000256" key="4">
    <source>
        <dbReference type="ARBA" id="ARBA00023136"/>
    </source>
</evidence>
<dbReference type="SUPFAM" id="SSF103473">
    <property type="entry name" value="MFS general substrate transporter"/>
    <property type="match status" value="1"/>
</dbReference>
<protein>
    <submittedName>
        <fullName evidence="7">MFS general substrate transporter</fullName>
    </submittedName>
</protein>
<dbReference type="InterPro" id="IPR036259">
    <property type="entry name" value="MFS_trans_sf"/>
</dbReference>
<keyword evidence="8" id="KW-1185">Reference proteome</keyword>
<dbReference type="InterPro" id="IPR011701">
    <property type="entry name" value="MFS"/>
</dbReference>
<evidence type="ECO:0000256" key="5">
    <source>
        <dbReference type="SAM" id="Phobius"/>
    </source>
</evidence>
<keyword evidence="3 5" id="KW-1133">Transmembrane helix</keyword>
<evidence type="ECO:0000256" key="3">
    <source>
        <dbReference type="ARBA" id="ARBA00022989"/>
    </source>
</evidence>
<feature type="transmembrane region" description="Helical" evidence="5">
    <location>
        <begin position="140"/>
        <end position="165"/>
    </location>
</feature>
<dbReference type="GO" id="GO:0005886">
    <property type="term" value="C:plasma membrane"/>
    <property type="evidence" value="ECO:0007669"/>
    <property type="project" value="TreeGrafter"/>
</dbReference>
<feature type="transmembrane region" description="Helical" evidence="5">
    <location>
        <begin position="439"/>
        <end position="463"/>
    </location>
</feature>
<evidence type="ECO:0000313" key="7">
    <source>
        <dbReference type="EMBL" id="KAF2786617.1"/>
    </source>
</evidence>
<dbReference type="PROSITE" id="PS50850">
    <property type="entry name" value="MFS"/>
    <property type="match status" value="1"/>
</dbReference>
<comment type="subcellular location">
    <subcellularLocation>
        <location evidence="1">Membrane</location>
        <topology evidence="1">Multi-pass membrane protein</topology>
    </subcellularLocation>
</comment>
<feature type="transmembrane region" description="Helical" evidence="5">
    <location>
        <begin position="203"/>
        <end position="223"/>
    </location>
</feature>
<sequence>MGLSNPAESPPRDEAMMTSALTSLAKDTAKEENEKVSEDQFLSGPKLYILIFGLGIAIFLFALDMSILVTAIPLITEKFHSTEDIGWYMSGYLLSLCALQPLSGKLYSNFSLKWTFMAFFLIFELGSVISGAATSSPMLIIGRAIAGAGAAGLLSGTLSIVAVVVSLHKRALYTGILSSLFGISTIAGPLIGGAFTQHVTWRWIFYLNVPVGAFTIVALVFIFNPPSREVENDAVLEKIKRLDLIGATLFIPAVVMILMALQWGGSTYPWSSGRIVGLFVGGGVILILFAIRQRRAGDEGMLPPSIFLQKTVLWASITAMFGMGAQTIFGLWMPEWFQAVKGASPVKSGVNLLPAILGQIFTSILSGVMITKLGYFNPWLIAGPVLMSIGSGLFTTFEVDSSTSYWIGCQVVFGLGVGMFMTAPLVAVQAVLRAADTPVGISTVTFFQMFGGALFAAISQTIFNEQLVKQMTKNVPGIDILKLITAGTTAIQRTVTSQQLPFVLQSYNTALLAPFYLAAAVTATAFFCSFGLEWVSVKGKNLLVSEA</sequence>
<accession>A0A6A6WS46</accession>
<dbReference type="AlphaFoldDB" id="A0A6A6WS46"/>
<feature type="transmembrane region" description="Helical" evidence="5">
    <location>
        <begin position="114"/>
        <end position="134"/>
    </location>
</feature>
<feature type="transmembrane region" description="Helical" evidence="5">
    <location>
        <begin position="172"/>
        <end position="191"/>
    </location>
</feature>
<dbReference type="EMBL" id="MU002434">
    <property type="protein sequence ID" value="KAF2786617.1"/>
    <property type="molecule type" value="Genomic_DNA"/>
</dbReference>
<feature type="transmembrane region" description="Helical" evidence="5">
    <location>
        <begin position="47"/>
        <end position="73"/>
    </location>
</feature>
<reference evidence="7" key="1">
    <citation type="journal article" date="2020" name="Stud. Mycol.">
        <title>101 Dothideomycetes genomes: a test case for predicting lifestyles and emergence of pathogens.</title>
        <authorList>
            <person name="Haridas S."/>
            <person name="Albert R."/>
            <person name="Binder M."/>
            <person name="Bloem J."/>
            <person name="Labutti K."/>
            <person name="Salamov A."/>
            <person name="Andreopoulos B."/>
            <person name="Baker S."/>
            <person name="Barry K."/>
            <person name="Bills G."/>
            <person name="Bluhm B."/>
            <person name="Cannon C."/>
            <person name="Castanera R."/>
            <person name="Culley D."/>
            <person name="Daum C."/>
            <person name="Ezra D."/>
            <person name="Gonzalez J."/>
            <person name="Henrissat B."/>
            <person name="Kuo A."/>
            <person name="Liang C."/>
            <person name="Lipzen A."/>
            <person name="Lutzoni F."/>
            <person name="Magnuson J."/>
            <person name="Mondo S."/>
            <person name="Nolan M."/>
            <person name="Ohm R."/>
            <person name="Pangilinan J."/>
            <person name="Park H.-J."/>
            <person name="Ramirez L."/>
            <person name="Alfaro M."/>
            <person name="Sun H."/>
            <person name="Tritt A."/>
            <person name="Yoshinaga Y."/>
            <person name="Zwiers L.-H."/>
            <person name="Turgeon B."/>
            <person name="Goodwin S."/>
            <person name="Spatafora J."/>
            <person name="Crous P."/>
            <person name="Grigoriev I."/>
        </authorList>
    </citation>
    <scope>NUCLEOTIDE SEQUENCE</scope>
    <source>
        <strain evidence="7">CBS 109.77</strain>
    </source>
</reference>
<gene>
    <name evidence="7" type="ORF">K505DRAFT_330240</name>
</gene>
<feature type="transmembrane region" description="Helical" evidence="5">
    <location>
        <begin position="244"/>
        <end position="263"/>
    </location>
</feature>
<evidence type="ECO:0000256" key="1">
    <source>
        <dbReference type="ARBA" id="ARBA00004141"/>
    </source>
</evidence>
<feature type="transmembrane region" description="Helical" evidence="5">
    <location>
        <begin position="275"/>
        <end position="291"/>
    </location>
</feature>
<feature type="transmembrane region" description="Helical" evidence="5">
    <location>
        <begin position="312"/>
        <end position="332"/>
    </location>
</feature>
<keyword evidence="2 5" id="KW-0812">Transmembrane</keyword>
<dbReference type="OrthoDB" id="10021397at2759"/>
<dbReference type="Gene3D" id="1.20.1720.10">
    <property type="entry name" value="Multidrug resistance protein D"/>
    <property type="match status" value="1"/>
</dbReference>
<dbReference type="InterPro" id="IPR020846">
    <property type="entry name" value="MFS_dom"/>
</dbReference>
<keyword evidence="4 5" id="KW-0472">Membrane</keyword>
<dbReference type="GO" id="GO:0022857">
    <property type="term" value="F:transmembrane transporter activity"/>
    <property type="evidence" value="ECO:0007669"/>
    <property type="project" value="InterPro"/>
</dbReference>
<dbReference type="PANTHER" id="PTHR23501">
    <property type="entry name" value="MAJOR FACILITATOR SUPERFAMILY"/>
    <property type="match status" value="1"/>
</dbReference>
<feature type="domain" description="Major facilitator superfamily (MFS) profile" evidence="6">
    <location>
        <begin position="50"/>
        <end position="537"/>
    </location>
</feature>
<feature type="transmembrane region" description="Helical" evidence="5">
    <location>
        <begin position="511"/>
        <end position="532"/>
    </location>
</feature>
<dbReference type="FunFam" id="1.20.1720.10:FF:000012">
    <property type="entry name" value="MFS toxin efflux pump (AflT)"/>
    <property type="match status" value="1"/>
</dbReference>
<evidence type="ECO:0000313" key="8">
    <source>
        <dbReference type="Proteomes" id="UP000799757"/>
    </source>
</evidence>
<organism evidence="7 8">
    <name type="scientific">Melanomma pulvis-pyrius CBS 109.77</name>
    <dbReference type="NCBI Taxonomy" id="1314802"/>
    <lineage>
        <taxon>Eukaryota</taxon>
        <taxon>Fungi</taxon>
        <taxon>Dikarya</taxon>
        <taxon>Ascomycota</taxon>
        <taxon>Pezizomycotina</taxon>
        <taxon>Dothideomycetes</taxon>
        <taxon>Pleosporomycetidae</taxon>
        <taxon>Pleosporales</taxon>
        <taxon>Melanommataceae</taxon>
        <taxon>Melanomma</taxon>
    </lineage>
</organism>
<feature type="transmembrane region" description="Helical" evidence="5">
    <location>
        <begin position="403"/>
        <end position="427"/>
    </location>
</feature>
<dbReference type="Proteomes" id="UP000799757">
    <property type="component" value="Unassembled WGS sequence"/>
</dbReference>
<dbReference type="PANTHER" id="PTHR23501:SF198">
    <property type="entry name" value="AZOLE RESISTANCE PROTEIN 1-RELATED"/>
    <property type="match status" value="1"/>
</dbReference>
<evidence type="ECO:0000256" key="2">
    <source>
        <dbReference type="ARBA" id="ARBA00022692"/>
    </source>
</evidence>
<evidence type="ECO:0000259" key="6">
    <source>
        <dbReference type="PROSITE" id="PS50850"/>
    </source>
</evidence>